<keyword evidence="3" id="KW-0862">Zinc</keyword>
<accession>A0A6J1P5Z2</accession>
<keyword evidence="6" id="KW-1185">Reference proteome</keyword>
<dbReference type="RefSeq" id="XP_023953203.2">
    <property type="nucleotide sequence ID" value="XM_024097435.2"/>
</dbReference>
<keyword evidence="2" id="KW-0863">Zinc-finger</keyword>
<feature type="domain" description="CHHC U11-48K-type" evidence="5">
    <location>
        <begin position="9"/>
        <end position="36"/>
    </location>
</feature>
<sequence>MADPDPLDLLTCPFNMSHQVARYRMPKHIQKCGKQNRTTKKVTCPFDSTHILDEAELDHHVSHCKARHKMDYHTFCADKDTRPVVPVQPPPEVHCEENWENETTTSYVPDPSRMAPSIILKVHGATPSERRKARMEGIQVYRPPTE</sequence>
<dbReference type="AlphaFoldDB" id="A0A6J1P5Z2"/>
<dbReference type="PROSITE" id="PS51800">
    <property type="entry name" value="ZF_CHHC_U11_48K"/>
    <property type="match status" value="2"/>
</dbReference>
<dbReference type="KEGG" id="bany:112056949"/>
<dbReference type="Proteomes" id="UP001652582">
    <property type="component" value="Chromosome 27"/>
</dbReference>
<evidence type="ECO:0000256" key="3">
    <source>
        <dbReference type="ARBA" id="ARBA00022833"/>
    </source>
</evidence>
<dbReference type="OrthoDB" id="5839404at2759"/>
<dbReference type="SUPFAM" id="SSF57667">
    <property type="entry name" value="beta-beta-alpha zinc fingers"/>
    <property type="match status" value="1"/>
</dbReference>
<dbReference type="GO" id="GO:0008270">
    <property type="term" value="F:zinc ion binding"/>
    <property type="evidence" value="ECO:0007669"/>
    <property type="project" value="UniProtKB-KW"/>
</dbReference>
<name>A0A6J1P5Z2_BICAN</name>
<protein>
    <submittedName>
        <fullName evidence="7">Gametocyte-specific factor 1</fullName>
    </submittedName>
</protein>
<feature type="region of interest" description="Disordered" evidence="4">
    <location>
        <begin position="126"/>
        <end position="146"/>
    </location>
</feature>
<evidence type="ECO:0000256" key="2">
    <source>
        <dbReference type="ARBA" id="ARBA00022771"/>
    </source>
</evidence>
<dbReference type="GeneID" id="112056949"/>
<evidence type="ECO:0000256" key="1">
    <source>
        <dbReference type="ARBA" id="ARBA00022723"/>
    </source>
</evidence>
<reference evidence="7" key="1">
    <citation type="submission" date="2025-08" db="UniProtKB">
        <authorList>
            <consortium name="RefSeq"/>
        </authorList>
    </citation>
    <scope>IDENTIFICATION</scope>
</reference>
<keyword evidence="1" id="KW-0479">Metal-binding</keyword>
<evidence type="ECO:0000256" key="4">
    <source>
        <dbReference type="SAM" id="MobiDB-lite"/>
    </source>
</evidence>
<evidence type="ECO:0000313" key="7">
    <source>
        <dbReference type="RefSeq" id="XP_023953203.2"/>
    </source>
</evidence>
<dbReference type="Pfam" id="PF05253">
    <property type="entry name" value="zf-U11-48K"/>
    <property type="match status" value="2"/>
</dbReference>
<dbReference type="InterPro" id="IPR022776">
    <property type="entry name" value="TRM13/UPF0224_CHHC_Znf_dom"/>
</dbReference>
<evidence type="ECO:0000259" key="5">
    <source>
        <dbReference type="PROSITE" id="PS51800"/>
    </source>
</evidence>
<gene>
    <name evidence="7" type="primary">LOC112056949</name>
</gene>
<organism evidence="6 7">
    <name type="scientific">Bicyclus anynana</name>
    <name type="common">Squinting bush brown butterfly</name>
    <dbReference type="NCBI Taxonomy" id="110368"/>
    <lineage>
        <taxon>Eukaryota</taxon>
        <taxon>Metazoa</taxon>
        <taxon>Ecdysozoa</taxon>
        <taxon>Arthropoda</taxon>
        <taxon>Hexapoda</taxon>
        <taxon>Insecta</taxon>
        <taxon>Pterygota</taxon>
        <taxon>Neoptera</taxon>
        <taxon>Endopterygota</taxon>
        <taxon>Lepidoptera</taxon>
        <taxon>Glossata</taxon>
        <taxon>Ditrysia</taxon>
        <taxon>Papilionoidea</taxon>
        <taxon>Nymphalidae</taxon>
        <taxon>Satyrinae</taxon>
        <taxon>Satyrini</taxon>
        <taxon>Mycalesina</taxon>
        <taxon>Bicyclus</taxon>
    </lineage>
</organism>
<dbReference type="InterPro" id="IPR036236">
    <property type="entry name" value="Znf_C2H2_sf"/>
</dbReference>
<feature type="domain" description="CHHC U11-48K-type" evidence="5">
    <location>
        <begin position="41"/>
        <end position="68"/>
    </location>
</feature>
<evidence type="ECO:0000313" key="6">
    <source>
        <dbReference type="Proteomes" id="UP001652582"/>
    </source>
</evidence>
<proteinExistence type="predicted"/>